<protein>
    <submittedName>
        <fullName evidence="1">Uncharacterized protein</fullName>
    </submittedName>
</protein>
<sequence length="322" mass="36527">MFRLKFLEFLDRFRFCSTLTRFNEREREENALAVYWLTSVLNQSAAIRRDSSLREDYNTVINVETTAMVALQKTNDLFRFYQCHNVHGSLPLLDLAIGRDPLGKCTFFASSPQPNSGVPEARPVRQKKRLSLRDLQRAAENMRFMSMLLNSLIEEGTAYLMKYTNSSCSVDDENSFPSPCQVKCHYPEETERLTMCALQQEIQPQIETVLVNLEVFLEMNGKSLAPDESLSPTLSFHSKGQQWPINGSLSLSHTGSSIGPLCNPHLVDTGSIPDGKTAKHVCLVYILVKERNVAKECLTVRQCFLNMRSKSLDGNFEELAVR</sequence>
<proteinExistence type="predicted"/>
<gene>
    <name evidence="1" type="ORF">LSH36_349g03019</name>
</gene>
<evidence type="ECO:0000313" key="1">
    <source>
        <dbReference type="EMBL" id="KAK2151847.1"/>
    </source>
</evidence>
<evidence type="ECO:0000313" key="2">
    <source>
        <dbReference type="Proteomes" id="UP001208570"/>
    </source>
</evidence>
<accession>A0AAD9JFM1</accession>
<comment type="caution">
    <text evidence="1">The sequence shown here is derived from an EMBL/GenBank/DDBJ whole genome shotgun (WGS) entry which is preliminary data.</text>
</comment>
<organism evidence="1 2">
    <name type="scientific">Paralvinella palmiformis</name>
    <dbReference type="NCBI Taxonomy" id="53620"/>
    <lineage>
        <taxon>Eukaryota</taxon>
        <taxon>Metazoa</taxon>
        <taxon>Spiralia</taxon>
        <taxon>Lophotrochozoa</taxon>
        <taxon>Annelida</taxon>
        <taxon>Polychaeta</taxon>
        <taxon>Sedentaria</taxon>
        <taxon>Canalipalpata</taxon>
        <taxon>Terebellida</taxon>
        <taxon>Terebelliformia</taxon>
        <taxon>Alvinellidae</taxon>
        <taxon>Paralvinella</taxon>
    </lineage>
</organism>
<dbReference type="AlphaFoldDB" id="A0AAD9JFM1"/>
<reference evidence="1" key="1">
    <citation type="journal article" date="2023" name="Mol. Biol. Evol.">
        <title>Third-Generation Sequencing Reveals the Adaptive Role of the Epigenome in Three Deep-Sea Polychaetes.</title>
        <authorList>
            <person name="Perez M."/>
            <person name="Aroh O."/>
            <person name="Sun Y."/>
            <person name="Lan Y."/>
            <person name="Juniper S.K."/>
            <person name="Young C.R."/>
            <person name="Angers B."/>
            <person name="Qian P.Y."/>
        </authorList>
    </citation>
    <scope>NUCLEOTIDE SEQUENCE</scope>
    <source>
        <strain evidence="1">P08H-3</strain>
    </source>
</reference>
<dbReference type="EMBL" id="JAODUP010000349">
    <property type="protein sequence ID" value="KAK2151847.1"/>
    <property type="molecule type" value="Genomic_DNA"/>
</dbReference>
<keyword evidence="2" id="KW-1185">Reference proteome</keyword>
<name>A0AAD9JFM1_9ANNE</name>
<dbReference type="Proteomes" id="UP001208570">
    <property type="component" value="Unassembled WGS sequence"/>
</dbReference>